<sequence>MDSFKKTLSRTFSRAGRQRKEPEQPTRDDDEWQTVTAEAESWPIGDEEGEQAKWHNVTDEEATTAVNQEHDDKYFARITDTSKRGFAKEVVNEMVLGPAGGVVAKIGEMGQQLKELVVAKPLPTPEEIGCPCFNYPETGWRACDVHRLQKAKELGLI</sequence>
<keyword evidence="2" id="KW-1185">Reference proteome</keyword>
<evidence type="ECO:0000313" key="1">
    <source>
        <dbReference type="EMBL" id="GME24428.1"/>
    </source>
</evidence>
<gene>
    <name evidence="1" type="primary">g10451</name>
    <name evidence="1" type="ORF">NpPPO83_00010451</name>
</gene>
<reference evidence="1" key="1">
    <citation type="submission" date="2024-09" db="EMBL/GenBank/DDBJ databases">
        <title>Draft Genome Sequences of Neofusicoccum parvum.</title>
        <authorList>
            <person name="Ashida A."/>
            <person name="Camagna M."/>
            <person name="Tanaka A."/>
            <person name="Takemoto D."/>
        </authorList>
    </citation>
    <scope>NUCLEOTIDE SEQUENCE</scope>
    <source>
        <strain evidence="1">PPO83</strain>
    </source>
</reference>
<accession>A0ACB5RVH2</accession>
<organism evidence="1 2">
    <name type="scientific">Neofusicoccum parvum</name>
    <dbReference type="NCBI Taxonomy" id="310453"/>
    <lineage>
        <taxon>Eukaryota</taxon>
        <taxon>Fungi</taxon>
        <taxon>Dikarya</taxon>
        <taxon>Ascomycota</taxon>
        <taxon>Pezizomycotina</taxon>
        <taxon>Dothideomycetes</taxon>
        <taxon>Dothideomycetes incertae sedis</taxon>
        <taxon>Botryosphaeriales</taxon>
        <taxon>Botryosphaeriaceae</taxon>
        <taxon>Neofusicoccum</taxon>
    </lineage>
</organism>
<evidence type="ECO:0000313" key="2">
    <source>
        <dbReference type="Proteomes" id="UP001165186"/>
    </source>
</evidence>
<comment type="caution">
    <text evidence="1">The sequence shown here is derived from an EMBL/GenBank/DDBJ whole genome shotgun (WGS) entry which is preliminary data.</text>
</comment>
<proteinExistence type="predicted"/>
<dbReference type="Proteomes" id="UP001165186">
    <property type="component" value="Unassembled WGS sequence"/>
</dbReference>
<dbReference type="EMBL" id="BSXG01000013">
    <property type="protein sequence ID" value="GME24428.1"/>
    <property type="molecule type" value="Genomic_DNA"/>
</dbReference>
<name>A0ACB5RVH2_9PEZI</name>
<protein>
    <submittedName>
        <fullName evidence="1">Uncharacterized protein</fullName>
    </submittedName>
</protein>